<evidence type="ECO:0000313" key="3">
    <source>
        <dbReference type="Proteomes" id="UP001497457"/>
    </source>
</evidence>
<protein>
    <submittedName>
        <fullName evidence="2">Uncharacterized protein</fullName>
    </submittedName>
</protein>
<organism evidence="2 3">
    <name type="scientific">Urochloa decumbens</name>
    <dbReference type="NCBI Taxonomy" id="240449"/>
    <lineage>
        <taxon>Eukaryota</taxon>
        <taxon>Viridiplantae</taxon>
        <taxon>Streptophyta</taxon>
        <taxon>Embryophyta</taxon>
        <taxon>Tracheophyta</taxon>
        <taxon>Spermatophyta</taxon>
        <taxon>Magnoliopsida</taxon>
        <taxon>Liliopsida</taxon>
        <taxon>Poales</taxon>
        <taxon>Poaceae</taxon>
        <taxon>PACMAD clade</taxon>
        <taxon>Panicoideae</taxon>
        <taxon>Panicodae</taxon>
        <taxon>Paniceae</taxon>
        <taxon>Melinidinae</taxon>
        <taxon>Urochloa</taxon>
    </lineage>
</organism>
<gene>
    <name evidence="2" type="ORF">URODEC1_LOCUS103087</name>
</gene>
<reference evidence="2" key="1">
    <citation type="submission" date="2024-10" db="EMBL/GenBank/DDBJ databases">
        <authorList>
            <person name="Ryan C."/>
        </authorList>
    </citation>
    <scope>NUCLEOTIDE SEQUENCE [LARGE SCALE GENOMIC DNA]</scope>
</reference>
<dbReference type="Proteomes" id="UP001497457">
    <property type="component" value="Chromosome 5rd"/>
</dbReference>
<evidence type="ECO:0000313" key="2">
    <source>
        <dbReference type="EMBL" id="CAL5070916.1"/>
    </source>
</evidence>
<sequence>MTPSYYSYAGGLEEPHEAEGDSHGCPAAEHDPRAGPGDGGAAEHGAGAAEGGERGGGERDDDGDAQPVVADEAGGEQRHESADGEGEGGGGGGLDGARELGRLLLAGIAVQLDVALGADGDELADGHAARAGEEAREAGDGHGARVRLDGADAQHQRRRRHQAVVRAKNGGAEPVGALRQVLLVLLLVYYAGPRVLGVHHAGHHRQLVISSNDDVGGHDEELIRSSGCMCIQGSDRIGSE</sequence>
<keyword evidence="3" id="KW-1185">Reference proteome</keyword>
<evidence type="ECO:0000256" key="1">
    <source>
        <dbReference type="SAM" id="MobiDB-lite"/>
    </source>
</evidence>
<feature type="region of interest" description="Disordered" evidence="1">
    <location>
        <begin position="1"/>
        <end position="95"/>
    </location>
</feature>
<dbReference type="EMBL" id="OZ075115">
    <property type="protein sequence ID" value="CAL5070916.1"/>
    <property type="molecule type" value="Genomic_DNA"/>
</dbReference>
<dbReference type="AlphaFoldDB" id="A0ABC9FA76"/>
<name>A0ABC9FA76_9POAL</name>
<accession>A0ABC9FA76</accession>
<proteinExistence type="predicted"/>
<feature type="compositionally biased region" description="Basic and acidic residues" evidence="1">
    <location>
        <begin position="13"/>
        <end position="33"/>
    </location>
</feature>